<evidence type="ECO:0000259" key="1">
    <source>
        <dbReference type="Pfam" id="PF14749"/>
    </source>
</evidence>
<organism evidence="2 3">
    <name type="scientific">Tegillarca granosa</name>
    <name type="common">Malaysian cockle</name>
    <name type="synonym">Anadara granosa</name>
    <dbReference type="NCBI Taxonomy" id="220873"/>
    <lineage>
        <taxon>Eukaryota</taxon>
        <taxon>Metazoa</taxon>
        <taxon>Spiralia</taxon>
        <taxon>Lophotrochozoa</taxon>
        <taxon>Mollusca</taxon>
        <taxon>Bivalvia</taxon>
        <taxon>Autobranchia</taxon>
        <taxon>Pteriomorphia</taxon>
        <taxon>Arcoida</taxon>
        <taxon>Arcoidea</taxon>
        <taxon>Arcidae</taxon>
        <taxon>Tegillarca</taxon>
    </lineage>
</organism>
<protein>
    <recommendedName>
        <fullName evidence="1">Acyl-coenzyme A oxidase N-terminal domain-containing protein</fullName>
    </recommendedName>
</protein>
<sequence>MEYTGVNIELARERGKTTFNVEELTTILYDGPEKLKRRRYLENLIIKDPVLGTAKPIDVTVDRNEQYEETLRRNIYFEKLCKNAGITDLEERGLMVR</sequence>
<accession>A0ABQ9FWR5</accession>
<gene>
    <name evidence="2" type="ORF">KUTeg_000155</name>
</gene>
<name>A0ABQ9FWR5_TEGGR</name>
<dbReference type="InterPro" id="IPR037069">
    <property type="entry name" value="AcylCoA_DH/ox_N_sf"/>
</dbReference>
<reference evidence="2 3" key="1">
    <citation type="submission" date="2022-12" db="EMBL/GenBank/DDBJ databases">
        <title>Chromosome-level genome of Tegillarca granosa.</title>
        <authorList>
            <person name="Kim J."/>
        </authorList>
    </citation>
    <scope>NUCLEOTIDE SEQUENCE [LARGE SCALE GENOMIC DNA]</scope>
    <source>
        <strain evidence="2">Teg-2019</strain>
        <tissue evidence="2">Adductor muscle</tissue>
    </source>
</reference>
<dbReference type="Pfam" id="PF14749">
    <property type="entry name" value="Acyl-CoA_ox_N"/>
    <property type="match status" value="1"/>
</dbReference>
<dbReference type="InterPro" id="IPR029320">
    <property type="entry name" value="Acyl-CoA_ox_N"/>
</dbReference>
<evidence type="ECO:0000313" key="2">
    <source>
        <dbReference type="EMBL" id="KAJ8321684.1"/>
    </source>
</evidence>
<feature type="domain" description="Acyl-coenzyme A oxidase N-terminal" evidence="1">
    <location>
        <begin position="20"/>
        <end position="91"/>
    </location>
</feature>
<dbReference type="Proteomes" id="UP001217089">
    <property type="component" value="Unassembled WGS sequence"/>
</dbReference>
<keyword evidence="3" id="KW-1185">Reference proteome</keyword>
<dbReference type="EMBL" id="JARBDR010000018">
    <property type="protein sequence ID" value="KAJ8321684.1"/>
    <property type="molecule type" value="Genomic_DNA"/>
</dbReference>
<evidence type="ECO:0000313" key="3">
    <source>
        <dbReference type="Proteomes" id="UP001217089"/>
    </source>
</evidence>
<dbReference type="Gene3D" id="1.10.540.10">
    <property type="entry name" value="Acyl-CoA dehydrogenase/oxidase, N-terminal domain"/>
    <property type="match status" value="1"/>
</dbReference>
<comment type="caution">
    <text evidence="2">The sequence shown here is derived from an EMBL/GenBank/DDBJ whole genome shotgun (WGS) entry which is preliminary data.</text>
</comment>
<proteinExistence type="predicted"/>